<dbReference type="GO" id="GO:0003700">
    <property type="term" value="F:DNA-binding transcription factor activity"/>
    <property type="evidence" value="ECO:0007669"/>
    <property type="project" value="TreeGrafter"/>
</dbReference>
<evidence type="ECO:0000256" key="2">
    <source>
        <dbReference type="ARBA" id="ARBA00023125"/>
    </source>
</evidence>
<dbReference type="InterPro" id="IPR000843">
    <property type="entry name" value="HTH_LacI"/>
</dbReference>
<dbReference type="Pfam" id="PF00356">
    <property type="entry name" value="LacI"/>
    <property type="match status" value="1"/>
</dbReference>
<dbReference type="Gene3D" id="1.10.260.40">
    <property type="entry name" value="lambda repressor-like DNA-binding domains"/>
    <property type="match status" value="1"/>
</dbReference>
<dbReference type="PROSITE" id="PS50932">
    <property type="entry name" value="HTH_LACI_2"/>
    <property type="match status" value="1"/>
</dbReference>
<evidence type="ECO:0000313" key="5">
    <source>
        <dbReference type="EMBL" id="MBB6636046.1"/>
    </source>
</evidence>
<sequence length="305" mass="33936">MRKTTLKDVAKEAGVSIATASYVLNKAPNQTIPEETKRRVLDAAAKLNYVQNLAARSLSSGRTNLLGVLLVGEESDLVSKYVSYGKFLDELERSCRAKSYHLMVTRIDPKQPDFSIIAERKLDGVFLIDARESSFYRVSEKFPYGSPLLLVDGSIEDSLFRKLTPNYGQLFRTVRARLGETSTFAVVHEDYHNQAAIQAIRSASGLDPGKIKQTNDGDEGLRAFADRHRDSPVVVIGEFLALRLLAYRPSLDLLVVCTSGCPEYLPERINRLVPKVSKAEAASAMMFKLLENSETALPDLMIEFE</sequence>
<dbReference type="AlphaFoldDB" id="A0A841SZJ0"/>
<proteinExistence type="predicted"/>
<feature type="domain" description="HTH lacI-type" evidence="4">
    <location>
        <begin position="4"/>
        <end position="60"/>
    </location>
</feature>
<dbReference type="PROSITE" id="PS00356">
    <property type="entry name" value="HTH_LACI_1"/>
    <property type="match status" value="1"/>
</dbReference>
<dbReference type="PRINTS" id="PR00036">
    <property type="entry name" value="HTHLACI"/>
</dbReference>
<dbReference type="InterPro" id="IPR010982">
    <property type="entry name" value="Lambda_DNA-bd_dom_sf"/>
</dbReference>
<dbReference type="PANTHER" id="PTHR30146">
    <property type="entry name" value="LACI-RELATED TRANSCRIPTIONAL REPRESSOR"/>
    <property type="match status" value="1"/>
</dbReference>
<dbReference type="RefSeq" id="WP_185121281.1">
    <property type="nucleotide sequence ID" value="NZ_JACJVQ010000016.1"/>
</dbReference>
<keyword evidence="6" id="KW-1185">Reference proteome</keyword>
<dbReference type="CDD" id="cd01392">
    <property type="entry name" value="HTH_LacI"/>
    <property type="match status" value="1"/>
</dbReference>
<dbReference type="SUPFAM" id="SSF47413">
    <property type="entry name" value="lambda repressor-like DNA-binding domains"/>
    <property type="match status" value="1"/>
</dbReference>
<name>A0A841SZJ0_9BACL</name>
<protein>
    <submittedName>
        <fullName evidence="5">LacI family DNA-binding transcriptional regulator</fullName>
    </submittedName>
</protein>
<dbReference type="Gene3D" id="3.40.50.2300">
    <property type="match status" value="1"/>
</dbReference>
<keyword evidence="2 5" id="KW-0238">DNA-binding</keyword>
<dbReference type="GO" id="GO:0000976">
    <property type="term" value="F:transcription cis-regulatory region binding"/>
    <property type="evidence" value="ECO:0007669"/>
    <property type="project" value="TreeGrafter"/>
</dbReference>
<dbReference type="EMBL" id="JACJVQ010000016">
    <property type="protein sequence ID" value="MBB6636046.1"/>
    <property type="molecule type" value="Genomic_DNA"/>
</dbReference>
<comment type="caution">
    <text evidence="5">The sequence shown here is derived from an EMBL/GenBank/DDBJ whole genome shotgun (WGS) entry which is preliminary data.</text>
</comment>
<keyword evidence="1" id="KW-0805">Transcription regulation</keyword>
<dbReference type="Proteomes" id="UP000535838">
    <property type="component" value="Unassembled WGS sequence"/>
</dbReference>
<evidence type="ECO:0000256" key="3">
    <source>
        <dbReference type="ARBA" id="ARBA00023163"/>
    </source>
</evidence>
<keyword evidence="3" id="KW-0804">Transcription</keyword>
<dbReference type="PANTHER" id="PTHR30146:SF154">
    <property type="entry name" value="TRANSCRIPTION REGULATOR, MEMBER OF GALR FAMILY"/>
    <property type="match status" value="1"/>
</dbReference>
<gene>
    <name evidence="5" type="ORF">H7B67_18150</name>
</gene>
<evidence type="ECO:0000256" key="1">
    <source>
        <dbReference type="ARBA" id="ARBA00023015"/>
    </source>
</evidence>
<evidence type="ECO:0000313" key="6">
    <source>
        <dbReference type="Proteomes" id="UP000535838"/>
    </source>
</evidence>
<dbReference type="SMART" id="SM00354">
    <property type="entry name" value="HTH_LACI"/>
    <property type="match status" value="1"/>
</dbReference>
<reference evidence="5 6" key="1">
    <citation type="submission" date="2020-08" db="EMBL/GenBank/DDBJ databases">
        <title>Cohnella phylogeny.</title>
        <authorList>
            <person name="Dunlap C."/>
        </authorList>
    </citation>
    <scope>NUCLEOTIDE SEQUENCE [LARGE SCALE GENOMIC DNA]</scope>
    <source>
        <strain evidence="5 6">DSM 25241</strain>
    </source>
</reference>
<organism evidence="5 6">
    <name type="scientific">Cohnella thailandensis</name>
    <dbReference type="NCBI Taxonomy" id="557557"/>
    <lineage>
        <taxon>Bacteria</taxon>
        <taxon>Bacillati</taxon>
        <taxon>Bacillota</taxon>
        <taxon>Bacilli</taxon>
        <taxon>Bacillales</taxon>
        <taxon>Paenibacillaceae</taxon>
        <taxon>Cohnella</taxon>
    </lineage>
</organism>
<evidence type="ECO:0000259" key="4">
    <source>
        <dbReference type="PROSITE" id="PS50932"/>
    </source>
</evidence>
<accession>A0A841SZJ0</accession>